<dbReference type="OrthoDB" id="5241393at2"/>
<evidence type="ECO:0000313" key="4">
    <source>
        <dbReference type="EMBL" id="PTL58373.1"/>
    </source>
</evidence>
<gene>
    <name evidence="4" type="ORF">C7Y72_01270</name>
</gene>
<feature type="region of interest" description="Disordered" evidence="1">
    <location>
        <begin position="432"/>
        <end position="462"/>
    </location>
</feature>
<feature type="domain" description="Mce/MlaD" evidence="3">
    <location>
        <begin position="43"/>
        <end position="125"/>
    </location>
</feature>
<keyword evidence="2" id="KW-0472">Membrane</keyword>
<dbReference type="PANTHER" id="PTHR33371:SF4">
    <property type="entry name" value="INTERMEMBRANE PHOSPHOLIPID TRANSPORT SYSTEM BINDING PROTEIN MLAD"/>
    <property type="match status" value="1"/>
</dbReference>
<dbReference type="AlphaFoldDB" id="A0A2T4UGJ5"/>
<dbReference type="PANTHER" id="PTHR33371">
    <property type="entry name" value="INTERMEMBRANE PHOSPHOLIPID TRANSPORT SYSTEM BINDING PROTEIN MLAD-RELATED"/>
    <property type="match status" value="1"/>
</dbReference>
<keyword evidence="2" id="KW-1133">Transmembrane helix</keyword>
<evidence type="ECO:0000259" key="3">
    <source>
        <dbReference type="Pfam" id="PF02470"/>
    </source>
</evidence>
<evidence type="ECO:0000256" key="1">
    <source>
        <dbReference type="SAM" id="MobiDB-lite"/>
    </source>
</evidence>
<reference evidence="4 5" key="1">
    <citation type="submission" date="2018-03" db="EMBL/GenBank/DDBJ databases">
        <title>Aquarubrobacter algicola gen. nov., sp. nov., a novel actinobacterium isolated from shallow eutrophic lake during the end of cyanobacterial harmful algal blooms.</title>
        <authorList>
            <person name="Chun S.J."/>
        </authorList>
    </citation>
    <scope>NUCLEOTIDE SEQUENCE [LARGE SCALE GENOMIC DNA]</scope>
    <source>
        <strain evidence="4 5">Seoho-28</strain>
    </source>
</reference>
<organism evidence="4 5">
    <name type="scientific">Paraconexibacter algicola</name>
    <dbReference type="NCBI Taxonomy" id="2133960"/>
    <lineage>
        <taxon>Bacteria</taxon>
        <taxon>Bacillati</taxon>
        <taxon>Actinomycetota</taxon>
        <taxon>Thermoleophilia</taxon>
        <taxon>Solirubrobacterales</taxon>
        <taxon>Paraconexibacteraceae</taxon>
        <taxon>Paraconexibacter</taxon>
    </lineage>
</organism>
<keyword evidence="5" id="KW-1185">Reference proteome</keyword>
<feature type="transmembrane region" description="Helical" evidence="2">
    <location>
        <begin position="12"/>
        <end position="32"/>
    </location>
</feature>
<dbReference type="RefSeq" id="WP_107566811.1">
    <property type="nucleotide sequence ID" value="NZ_PYYB01000001.1"/>
</dbReference>
<proteinExistence type="predicted"/>
<protein>
    <submittedName>
        <fullName evidence="4">MCE family protein</fullName>
    </submittedName>
</protein>
<dbReference type="EMBL" id="PYYB01000001">
    <property type="protein sequence ID" value="PTL58373.1"/>
    <property type="molecule type" value="Genomic_DNA"/>
</dbReference>
<comment type="caution">
    <text evidence="4">The sequence shown here is derived from an EMBL/GenBank/DDBJ whole genome shotgun (WGS) entry which is preliminary data.</text>
</comment>
<dbReference type="Pfam" id="PF02470">
    <property type="entry name" value="MlaD"/>
    <property type="match status" value="1"/>
</dbReference>
<dbReference type="Proteomes" id="UP000240739">
    <property type="component" value="Unassembled WGS sequence"/>
</dbReference>
<keyword evidence="2" id="KW-0812">Transmembrane</keyword>
<evidence type="ECO:0000256" key="2">
    <source>
        <dbReference type="SAM" id="Phobius"/>
    </source>
</evidence>
<sequence>MNRRRNSSLAANPVLIGAITTLIVVVAVFLSYNANNGLPFVPTYDLEVVVPDAAELVPGNDVRIGGSRVGVVKAITAEPGRGDALPAARIDVALETAAQPLAADTRAIVRQRSNLGLKYLELIPGRSSRELAAGGEIPLRQSTGVVAFDDAISAFDAPTRAGVRGVVRELGSGLAGRGPDLSDAIGALPQVATDLRSVAANLRSDTTDLRGFLQGARATTAALAPVTPQLGSLFEAGARTFEALGAEDAAIDRTLVVAPGAQRNAAAGFREARPLLAEAAGLLRDARPAVAVLRGSADRLTAGLQAATPVLRRAPRLGTDLRRTLSRLDALSRRASLPVALRHLTTSVRSLGTALEVIAPFQTRCNYLGLWGRNVPQVVSEGDTMGTWFRFIPIVQGEEMFQSARASRTLHAMPVADTGAGGECEPGNETFVPGQQIGPAPGVQPGATEKTSPPTFVEGAGR</sequence>
<dbReference type="InterPro" id="IPR003399">
    <property type="entry name" value="Mce/MlaD"/>
</dbReference>
<name>A0A2T4UGJ5_9ACTN</name>
<evidence type="ECO:0000313" key="5">
    <source>
        <dbReference type="Proteomes" id="UP000240739"/>
    </source>
</evidence>
<dbReference type="InterPro" id="IPR052336">
    <property type="entry name" value="MlaD_Phospholipid_Transporter"/>
</dbReference>
<accession>A0A2T4UGJ5</accession>